<dbReference type="RefSeq" id="WP_207141373.1">
    <property type="nucleotide sequence ID" value="NZ_JAEKJZ010000002.1"/>
</dbReference>
<name>A0A939EEM8_9HYPH</name>
<protein>
    <submittedName>
        <fullName evidence="2">Uncharacterized protein</fullName>
    </submittedName>
</protein>
<reference evidence="2" key="1">
    <citation type="submission" date="2020-12" db="EMBL/GenBank/DDBJ databases">
        <title>Oil enriched cultivation method for isolating marine PHA-producing bacteria.</title>
        <authorList>
            <person name="Zheng W."/>
            <person name="Yu S."/>
            <person name="Huang Y."/>
        </authorList>
    </citation>
    <scope>NUCLEOTIDE SEQUENCE</scope>
    <source>
        <strain evidence="2">SY-2-12</strain>
    </source>
</reference>
<evidence type="ECO:0000313" key="3">
    <source>
        <dbReference type="Proteomes" id="UP000664096"/>
    </source>
</evidence>
<dbReference type="Proteomes" id="UP000664096">
    <property type="component" value="Unassembled WGS sequence"/>
</dbReference>
<dbReference type="AlphaFoldDB" id="A0A939EEM8"/>
<proteinExistence type="predicted"/>
<evidence type="ECO:0000313" key="2">
    <source>
        <dbReference type="EMBL" id="MBN9671553.1"/>
    </source>
</evidence>
<keyword evidence="1" id="KW-0732">Signal</keyword>
<organism evidence="2 3">
    <name type="scientific">Roseibium aggregatum</name>
    <dbReference type="NCBI Taxonomy" id="187304"/>
    <lineage>
        <taxon>Bacteria</taxon>
        <taxon>Pseudomonadati</taxon>
        <taxon>Pseudomonadota</taxon>
        <taxon>Alphaproteobacteria</taxon>
        <taxon>Hyphomicrobiales</taxon>
        <taxon>Stappiaceae</taxon>
        <taxon>Roseibium</taxon>
    </lineage>
</organism>
<feature type="signal peptide" evidence="1">
    <location>
        <begin position="1"/>
        <end position="27"/>
    </location>
</feature>
<comment type="caution">
    <text evidence="2">The sequence shown here is derived from an EMBL/GenBank/DDBJ whole genome shotgun (WGS) entry which is preliminary data.</text>
</comment>
<feature type="chain" id="PRO_5037437467" evidence="1">
    <location>
        <begin position="28"/>
        <end position="146"/>
    </location>
</feature>
<dbReference type="EMBL" id="JAEKJZ010000002">
    <property type="protein sequence ID" value="MBN9671553.1"/>
    <property type="molecule type" value="Genomic_DNA"/>
</dbReference>
<dbReference type="SUPFAM" id="SSF69318">
    <property type="entry name" value="Integrin alpha N-terminal domain"/>
    <property type="match status" value="1"/>
</dbReference>
<accession>A0A939EEM8</accession>
<dbReference type="InterPro" id="IPR028994">
    <property type="entry name" value="Integrin_alpha_N"/>
</dbReference>
<gene>
    <name evidence="2" type="ORF">JF539_14485</name>
</gene>
<evidence type="ECO:0000256" key="1">
    <source>
        <dbReference type="SAM" id="SignalP"/>
    </source>
</evidence>
<sequence length="146" mass="15564">MRFLCRLGLFAGLIAAGSLMSPSPSHAFSKATQYLMQQAIADGCGGRAGSFGSDGVFEADLNGDGRDDLVLSHQGITCSGKPGTSLECGMQVCSIKVYIRKGGLLQLEEEFLGRIAGVTWIPELSFKIMSHGGQISDWRPDYGKSQ</sequence>